<dbReference type="Pfam" id="PF00994">
    <property type="entry name" value="MoCF_biosynth"/>
    <property type="match status" value="1"/>
</dbReference>
<organism evidence="5 7">
    <name type="scientific">Finegoldia magna</name>
    <name type="common">Peptostreptococcus magnus</name>
    <dbReference type="NCBI Taxonomy" id="1260"/>
    <lineage>
        <taxon>Bacteria</taxon>
        <taxon>Bacillati</taxon>
        <taxon>Bacillota</taxon>
        <taxon>Tissierellia</taxon>
        <taxon>Tissierellales</taxon>
        <taxon>Peptoniphilaceae</taxon>
        <taxon>Finegoldia</taxon>
    </lineage>
</organism>
<dbReference type="InterPro" id="IPR051920">
    <property type="entry name" value="MPT_Adenylyltrnsfr/MoaC-Rel"/>
</dbReference>
<comment type="pathway">
    <text evidence="2">Cofactor biosynthesis; molybdopterin biosynthesis.</text>
</comment>
<evidence type="ECO:0000313" key="6">
    <source>
        <dbReference type="EMBL" id="QKH79676.1"/>
    </source>
</evidence>
<dbReference type="InterPro" id="IPR001453">
    <property type="entry name" value="MoaB/Mog_dom"/>
</dbReference>
<dbReference type="Proteomes" id="UP000215361">
    <property type="component" value="Unassembled WGS sequence"/>
</dbReference>
<dbReference type="GO" id="GO:0006777">
    <property type="term" value="P:Mo-molybdopterin cofactor biosynthetic process"/>
    <property type="evidence" value="ECO:0007669"/>
    <property type="project" value="UniProtKB-KW"/>
</dbReference>
<evidence type="ECO:0000256" key="3">
    <source>
        <dbReference type="ARBA" id="ARBA00023150"/>
    </source>
</evidence>
<comment type="function">
    <text evidence="1">May be involved in the biosynthesis of molybdopterin.</text>
</comment>
<dbReference type="PANTHER" id="PTHR43764:SF1">
    <property type="entry name" value="MOLYBDOPTERIN MOLYBDOTRANSFERASE"/>
    <property type="match status" value="1"/>
</dbReference>
<dbReference type="RefSeq" id="WP_002841630.1">
    <property type="nucleotide sequence ID" value="NZ_CABKMR010000001.1"/>
</dbReference>
<dbReference type="Proteomes" id="UP000502899">
    <property type="component" value="Chromosome"/>
</dbReference>
<reference evidence="5" key="1">
    <citation type="journal article" date="2017" name="J. Clin. Microbiol.">
        <title>Finegoldia magna Isolated from Orthopedic Joint Implant-Associated Infections.</title>
        <authorList>
            <person name="Soderquist B."/>
            <person name="Bjorklund S."/>
            <person name="Hellmark B."/>
            <person name="Jensen A."/>
            <person name="Bruggemann H."/>
        </authorList>
    </citation>
    <scope>NUCLEOTIDE SEQUENCE</scope>
    <source>
        <strain evidence="5">08T492</strain>
    </source>
</reference>
<protein>
    <submittedName>
        <fullName evidence="5 6">Molybdenum cofactor biosynthesis protein</fullName>
    </submittedName>
</protein>
<dbReference type="UniPathway" id="UPA00344"/>
<dbReference type="SUPFAM" id="SSF53218">
    <property type="entry name" value="Molybdenum cofactor biosynthesis proteins"/>
    <property type="match status" value="1"/>
</dbReference>
<evidence type="ECO:0000259" key="4">
    <source>
        <dbReference type="SMART" id="SM00852"/>
    </source>
</evidence>
<dbReference type="AlphaFoldDB" id="A0A133N5C0"/>
<reference evidence="6 8" key="3">
    <citation type="submission" date="2020-05" db="EMBL/GenBank/DDBJ databases">
        <title>FDA dAtabase for Regulatory Grade micrObial Sequences (FDA-ARGOS): Supporting development and validation of Infectious Disease Dx tests.</title>
        <authorList>
            <person name="Pederson C."/>
            <person name="Tallon L."/>
            <person name="Sadzewicz L."/>
            <person name="Zhao X."/>
            <person name="Vavikolanu K."/>
            <person name="Mehta A."/>
            <person name="Aluvathingal J."/>
            <person name="Nadendla S."/>
            <person name="Myers T."/>
            <person name="Yan Y."/>
            <person name="Sichtig H."/>
        </authorList>
    </citation>
    <scope>NUCLEOTIDE SEQUENCE [LARGE SCALE GENOMIC DNA]</scope>
    <source>
        <strain evidence="6 8">FDAARGOS_764</strain>
    </source>
</reference>
<dbReference type="PROSITE" id="PS01078">
    <property type="entry name" value="MOCF_BIOSYNTHESIS_1"/>
    <property type="match status" value="1"/>
</dbReference>
<dbReference type="PANTHER" id="PTHR43764">
    <property type="entry name" value="MOLYBDENUM COFACTOR BIOSYNTHESIS"/>
    <property type="match status" value="1"/>
</dbReference>
<dbReference type="EMBL" id="NDYI01000008">
    <property type="protein sequence ID" value="OXZ38972.1"/>
    <property type="molecule type" value="Genomic_DNA"/>
</dbReference>
<feature type="domain" description="MoaB/Mog" evidence="4">
    <location>
        <begin position="5"/>
        <end position="148"/>
    </location>
</feature>
<dbReference type="OMA" id="TGWDGIL"/>
<evidence type="ECO:0000313" key="8">
    <source>
        <dbReference type="Proteomes" id="UP000502899"/>
    </source>
</evidence>
<dbReference type="InterPro" id="IPR036425">
    <property type="entry name" value="MoaB/Mog-like_dom_sf"/>
</dbReference>
<dbReference type="NCBIfam" id="TIGR00177">
    <property type="entry name" value="molyb_syn"/>
    <property type="match status" value="1"/>
</dbReference>
<dbReference type="EMBL" id="CP054000">
    <property type="protein sequence ID" value="QKH79676.1"/>
    <property type="molecule type" value="Genomic_DNA"/>
</dbReference>
<sequence>MYKVAVLTVSDKGSQGKREDLSGKKIIEIIEKNGYKLEKYDIVADEKELIKEKLIEYSNDNIELILTTGGTGFSKRDVTPEATLEVSEKLCLGISEAIRNYSMTITKRAMLSRAVSVIRKNSLIINMPGSPKAVEESLEYIIDTLDHALKILQGDASECARK</sequence>
<dbReference type="CDD" id="cd00886">
    <property type="entry name" value="MogA_MoaB"/>
    <property type="match status" value="1"/>
</dbReference>
<dbReference type="Gene3D" id="3.40.980.10">
    <property type="entry name" value="MoaB/Mog-like domain"/>
    <property type="match status" value="1"/>
</dbReference>
<evidence type="ECO:0000256" key="1">
    <source>
        <dbReference type="ARBA" id="ARBA00003487"/>
    </source>
</evidence>
<evidence type="ECO:0000313" key="7">
    <source>
        <dbReference type="Proteomes" id="UP000215361"/>
    </source>
</evidence>
<accession>A0A133N5C0</accession>
<proteinExistence type="predicted"/>
<dbReference type="SMART" id="SM00852">
    <property type="entry name" value="MoCF_biosynth"/>
    <property type="match status" value="1"/>
</dbReference>
<evidence type="ECO:0000256" key="2">
    <source>
        <dbReference type="ARBA" id="ARBA00005046"/>
    </source>
</evidence>
<dbReference type="InterPro" id="IPR008284">
    <property type="entry name" value="MoCF_biosynth_CS"/>
</dbReference>
<reference evidence="7" key="2">
    <citation type="submission" date="2017-04" db="EMBL/GenBank/DDBJ databases">
        <title>Finegoldia magna isolated from orthopedic joint implant-associated infections.</title>
        <authorList>
            <person name="Bjorklund S."/>
            <person name="Bruggemann H."/>
            <person name="Jensen A."/>
            <person name="Hellmark B."/>
            <person name="Soderquist B."/>
        </authorList>
    </citation>
    <scope>NUCLEOTIDE SEQUENCE [LARGE SCALE GENOMIC DNA]</scope>
    <source>
        <strain evidence="7">08T492</strain>
    </source>
</reference>
<keyword evidence="3" id="KW-0501">Molybdenum cofactor biosynthesis</keyword>
<evidence type="ECO:0000313" key="5">
    <source>
        <dbReference type="EMBL" id="OXZ38972.1"/>
    </source>
</evidence>
<name>A0A133N5C0_FINMA</name>
<gene>
    <name evidence="5" type="ORF">B9N56_02395</name>
    <name evidence="6" type="ORF">FOC70_04560</name>
</gene>